<reference evidence="1" key="1">
    <citation type="submission" date="2018-05" db="EMBL/GenBank/DDBJ databases">
        <title>Draft genome of Mucuna pruriens seed.</title>
        <authorList>
            <person name="Nnadi N.E."/>
            <person name="Vos R."/>
            <person name="Hasami M.H."/>
            <person name="Devisetty U.K."/>
            <person name="Aguiy J.C."/>
        </authorList>
    </citation>
    <scope>NUCLEOTIDE SEQUENCE [LARGE SCALE GENOMIC DNA]</scope>
    <source>
        <strain evidence="1">JCA_2017</strain>
    </source>
</reference>
<dbReference type="Gene3D" id="3.30.70.270">
    <property type="match status" value="1"/>
</dbReference>
<dbReference type="AlphaFoldDB" id="A0A371F3B9"/>
<dbReference type="CDD" id="cd01647">
    <property type="entry name" value="RT_LTR"/>
    <property type="match status" value="1"/>
</dbReference>
<feature type="non-terminal residue" evidence="1">
    <location>
        <position position="1"/>
    </location>
</feature>
<evidence type="ECO:0000313" key="2">
    <source>
        <dbReference type="Proteomes" id="UP000257109"/>
    </source>
</evidence>
<name>A0A371F3B9_MUCPR</name>
<evidence type="ECO:0008006" key="3">
    <source>
        <dbReference type="Google" id="ProtNLM"/>
    </source>
</evidence>
<dbReference type="InterPro" id="IPR053134">
    <property type="entry name" value="RNA-dir_DNA_polymerase"/>
</dbReference>
<dbReference type="Proteomes" id="UP000257109">
    <property type="component" value="Unassembled WGS sequence"/>
</dbReference>
<dbReference type="STRING" id="157652.A0A371F3B9"/>
<dbReference type="OrthoDB" id="1001942at2759"/>
<dbReference type="InterPro" id="IPR043128">
    <property type="entry name" value="Rev_trsase/Diguanyl_cyclase"/>
</dbReference>
<dbReference type="PANTHER" id="PTHR24559:SF430">
    <property type="entry name" value="RNA-DIRECTED DNA POLYMERASE"/>
    <property type="match status" value="1"/>
</dbReference>
<proteinExistence type="predicted"/>
<keyword evidence="2" id="KW-1185">Reference proteome</keyword>
<gene>
    <name evidence="1" type="ORF">CR513_47679</name>
</gene>
<organism evidence="1 2">
    <name type="scientific">Mucuna pruriens</name>
    <name type="common">Velvet bean</name>
    <name type="synonym">Dolichos pruriens</name>
    <dbReference type="NCBI Taxonomy" id="157652"/>
    <lineage>
        <taxon>Eukaryota</taxon>
        <taxon>Viridiplantae</taxon>
        <taxon>Streptophyta</taxon>
        <taxon>Embryophyta</taxon>
        <taxon>Tracheophyta</taxon>
        <taxon>Spermatophyta</taxon>
        <taxon>Magnoliopsida</taxon>
        <taxon>eudicotyledons</taxon>
        <taxon>Gunneridae</taxon>
        <taxon>Pentapetalae</taxon>
        <taxon>rosids</taxon>
        <taxon>fabids</taxon>
        <taxon>Fabales</taxon>
        <taxon>Fabaceae</taxon>
        <taxon>Papilionoideae</taxon>
        <taxon>50 kb inversion clade</taxon>
        <taxon>NPAAA clade</taxon>
        <taxon>indigoferoid/millettioid clade</taxon>
        <taxon>Phaseoleae</taxon>
        <taxon>Mucuna</taxon>
    </lineage>
</organism>
<dbReference type="InterPro" id="IPR043502">
    <property type="entry name" value="DNA/RNA_pol_sf"/>
</dbReference>
<dbReference type="EMBL" id="QJKJ01010767">
    <property type="protein sequence ID" value="RDX72788.1"/>
    <property type="molecule type" value="Genomic_DNA"/>
</dbReference>
<dbReference type="SUPFAM" id="SSF56672">
    <property type="entry name" value="DNA/RNA polymerases"/>
    <property type="match status" value="1"/>
</dbReference>
<comment type="caution">
    <text evidence="1">The sequence shown here is derived from an EMBL/GenBank/DDBJ whole genome shotgun (WGS) entry which is preliminary data.</text>
</comment>
<sequence length="156" mass="17852">MVKKDNWKWRMCTNYTDLNKACSKDPYPLPSIDRLVDGASGFALLSFMDAYSGYNQIKMHPQEETKSVFITDAGAYCYKHLMSRIFEGLIGDDVEVYVDDIVVKLATVADHCKALGIVFQVLRKHRLKLNPKNALSRSKLENFWGSQHFHISYPGQ</sequence>
<accession>A0A371F3B9</accession>
<dbReference type="PANTHER" id="PTHR24559">
    <property type="entry name" value="TRANSPOSON TY3-I GAG-POL POLYPROTEIN"/>
    <property type="match status" value="1"/>
</dbReference>
<protein>
    <recommendedName>
        <fullName evidence="3">Reverse transcriptase domain-containing protein</fullName>
    </recommendedName>
</protein>
<evidence type="ECO:0000313" key="1">
    <source>
        <dbReference type="EMBL" id="RDX72788.1"/>
    </source>
</evidence>